<comment type="pathway">
    <text evidence="4">Amino-acid biosynthesis; L-methionine biosynthesis via salvage pathway; L-methionine from S-methyl-5-thio-alpha-D-ribose 1-phosphate: step 3/6.</text>
</comment>
<dbReference type="RefSeq" id="WP_237265906.1">
    <property type="nucleotide sequence ID" value="NZ_JBFQGM010000022.1"/>
</dbReference>
<reference evidence="5 6" key="1">
    <citation type="submission" date="2024-07" db="EMBL/GenBank/DDBJ databases">
        <authorList>
            <person name="Tripathy S."/>
        </authorList>
    </citation>
    <scope>NUCLEOTIDE SEQUENCE [LARGE SCALE GENOMIC DNA]</scope>
    <source>
        <strain evidence="5 6">VB-61278_2</strain>
    </source>
</reference>
<evidence type="ECO:0000256" key="3">
    <source>
        <dbReference type="ARBA" id="ARBA00023167"/>
    </source>
</evidence>
<dbReference type="InterPro" id="IPR023214">
    <property type="entry name" value="HAD_sf"/>
</dbReference>
<accession>A0ABW8WYY0</accession>
<organism evidence="5 6">
    <name type="scientific">Scytonema tolypothrichoides VB-61278_2</name>
    <dbReference type="NCBI Taxonomy" id="3232314"/>
    <lineage>
        <taxon>Bacteria</taxon>
        <taxon>Bacillati</taxon>
        <taxon>Cyanobacteriota</taxon>
        <taxon>Cyanophyceae</taxon>
        <taxon>Nostocales</taxon>
        <taxon>Scytonemataceae</taxon>
        <taxon>Scytonema</taxon>
    </lineage>
</organism>
<keyword evidence="4" id="KW-0479">Metal-binding</keyword>
<dbReference type="EC" id="3.1.3.77" evidence="4"/>
<evidence type="ECO:0000256" key="1">
    <source>
        <dbReference type="ARBA" id="ARBA00022605"/>
    </source>
</evidence>
<dbReference type="SFLD" id="SFLDG01129">
    <property type="entry name" value="C1.5:_HAD__Beta-PGM__Phosphata"/>
    <property type="match status" value="1"/>
</dbReference>
<keyword evidence="1 4" id="KW-0028">Amino-acid biosynthesis</keyword>
<dbReference type="CDD" id="cd01629">
    <property type="entry name" value="HAD_EP"/>
    <property type="match status" value="1"/>
</dbReference>
<comment type="similarity">
    <text evidence="4">Belongs to the HAD-like hydrolase superfamily. MasA/MtnC family.</text>
</comment>
<dbReference type="InterPro" id="IPR023943">
    <property type="entry name" value="Enolase-ppase_E1"/>
</dbReference>
<sequence>MANGINNQQLTTNNSFMTALYSDNAEVLLLDIEGTTTPVDYVFGVLFPFARDRVTDFLSTYQQVTAVQTDLQLLRKEYEQELAQGVSVPHWQETEVTGAVPYIHYLISIDRKSTGLKSLQGKIWERGYRDGTLRSQIFPDVKPAFQRWISAGKHLYIFSSGSVQAQQLLFRYTEEGDLTGFISGYFDTQTGSKREVQSYAKIASAIGKIPEKILFISDVTAELKASQAAGMQTLFSIRTGNHSFEAEGFPAIQSFDEV</sequence>
<comment type="caution">
    <text evidence="5">The sequence shown here is derived from an EMBL/GenBank/DDBJ whole genome shotgun (WGS) entry which is preliminary data.</text>
</comment>
<dbReference type="HAMAP" id="MF_01681">
    <property type="entry name" value="Salvage_MtnC"/>
    <property type="match status" value="1"/>
</dbReference>
<dbReference type="SUPFAM" id="SSF56784">
    <property type="entry name" value="HAD-like"/>
    <property type="match status" value="1"/>
</dbReference>
<comment type="subunit">
    <text evidence="4">Monomer.</text>
</comment>
<dbReference type="InterPro" id="IPR006439">
    <property type="entry name" value="HAD-SF_hydro_IA"/>
</dbReference>
<dbReference type="Pfam" id="PF00702">
    <property type="entry name" value="Hydrolase"/>
    <property type="match status" value="1"/>
</dbReference>
<dbReference type="Gene3D" id="1.10.720.60">
    <property type="match status" value="1"/>
</dbReference>
<keyword evidence="2 4" id="KW-0378">Hydrolase</keyword>
<evidence type="ECO:0000313" key="5">
    <source>
        <dbReference type="EMBL" id="MFL9466140.1"/>
    </source>
</evidence>
<dbReference type="SFLD" id="SFLDG01133">
    <property type="entry name" value="C1.5.4:_Enolase-phosphatase_Li"/>
    <property type="match status" value="1"/>
</dbReference>
<keyword evidence="3 4" id="KW-0486">Methionine biosynthesis</keyword>
<gene>
    <name evidence="4 5" type="primary">mtnC</name>
    <name evidence="5" type="ORF">AB0759_36740</name>
</gene>
<proteinExistence type="inferred from homology"/>
<dbReference type="NCBIfam" id="TIGR01549">
    <property type="entry name" value="HAD-SF-IA-v1"/>
    <property type="match status" value="1"/>
</dbReference>
<dbReference type="PANTHER" id="PTHR20371">
    <property type="entry name" value="ENOLASE-PHOSPHATASE E1"/>
    <property type="match status" value="1"/>
</dbReference>
<comment type="cofactor">
    <cofactor evidence="4">
        <name>Mg(2+)</name>
        <dbReference type="ChEBI" id="CHEBI:18420"/>
    </cofactor>
    <text evidence="4">Binds 1 Mg(2+) ion per subunit.</text>
</comment>
<dbReference type="InterPro" id="IPR036412">
    <property type="entry name" value="HAD-like_sf"/>
</dbReference>
<comment type="catalytic activity">
    <reaction evidence="4">
        <text>5-methylsulfanyl-2,3-dioxopentyl phosphate + H2O = 1,2-dihydroxy-5-(methylsulfanyl)pent-1-en-3-one + phosphate</text>
        <dbReference type="Rhea" id="RHEA:21700"/>
        <dbReference type="ChEBI" id="CHEBI:15377"/>
        <dbReference type="ChEBI" id="CHEBI:43474"/>
        <dbReference type="ChEBI" id="CHEBI:49252"/>
        <dbReference type="ChEBI" id="CHEBI:58828"/>
        <dbReference type="EC" id="3.1.3.77"/>
    </reaction>
</comment>
<dbReference type="EMBL" id="JBFQGM010000022">
    <property type="protein sequence ID" value="MFL9466140.1"/>
    <property type="molecule type" value="Genomic_DNA"/>
</dbReference>
<comment type="pathway">
    <text evidence="4">Amino-acid biosynthesis; L-methionine biosynthesis via salvage pathway; L-methionine from S-methyl-5-thio-alpha-D-ribose 1-phosphate: step 4/6.</text>
</comment>
<comment type="function">
    <text evidence="4">Bifunctional enzyme that catalyzes the enolization of 2,3-diketo-5-methylthiopentyl-1-phosphate (DK-MTP-1-P) into the intermediate 2-hydroxy-3-keto-5-methylthiopentenyl-1-phosphate (HK-MTPenyl-1-P), which is then dephosphorylated to form the acireductone 1,2-dihydroxy-3-keto-5-methylthiopentene (DHK-MTPene).</text>
</comment>
<dbReference type="Proteomes" id="UP001628874">
    <property type="component" value="Unassembled WGS sequence"/>
</dbReference>
<dbReference type="SFLD" id="SFLDF00044">
    <property type="entry name" value="enolase-phosphatase"/>
    <property type="match status" value="1"/>
</dbReference>
<evidence type="ECO:0000313" key="6">
    <source>
        <dbReference type="Proteomes" id="UP001628874"/>
    </source>
</evidence>
<dbReference type="Gene3D" id="3.40.50.1000">
    <property type="entry name" value="HAD superfamily/HAD-like"/>
    <property type="match status" value="1"/>
</dbReference>
<keyword evidence="6" id="KW-1185">Reference proteome</keyword>
<evidence type="ECO:0000256" key="2">
    <source>
        <dbReference type="ARBA" id="ARBA00022801"/>
    </source>
</evidence>
<dbReference type="NCBIfam" id="TIGR01691">
    <property type="entry name" value="enolase-ppase"/>
    <property type="match status" value="1"/>
</dbReference>
<name>A0ABW8WYY0_9CYAN</name>
<evidence type="ECO:0000256" key="4">
    <source>
        <dbReference type="HAMAP-Rule" id="MF_01681"/>
    </source>
</evidence>
<keyword evidence="4" id="KW-0460">Magnesium</keyword>
<dbReference type="SFLD" id="SFLDS00003">
    <property type="entry name" value="Haloacid_Dehalogenase"/>
    <property type="match status" value="1"/>
</dbReference>
<dbReference type="PANTHER" id="PTHR20371:SF1">
    <property type="entry name" value="ENOLASE-PHOSPHATASE E1"/>
    <property type="match status" value="1"/>
</dbReference>
<protein>
    <recommendedName>
        <fullName evidence="4">Enolase-phosphatase E1</fullName>
        <ecNumber evidence="4">3.1.3.77</ecNumber>
    </recommendedName>
    <alternativeName>
        <fullName evidence="4">2,3-diketo-5-methylthio-1-phosphopentane phosphatase</fullName>
    </alternativeName>
</protein>
<dbReference type="GO" id="GO:0043874">
    <property type="term" value="F:acireductone synthase activity"/>
    <property type="evidence" value="ECO:0007669"/>
    <property type="project" value="UniProtKB-EC"/>
</dbReference>